<comment type="similarity">
    <text evidence="2 7">Belongs to the glucose-6-phosphate dehydrogenase family.</text>
</comment>
<dbReference type="PIRSF" id="PIRSF000110">
    <property type="entry name" value="G6PD"/>
    <property type="match status" value="1"/>
</dbReference>
<accession>A0A2U8DF72</accession>
<feature type="domain" description="Glucose-6-phosphate dehydrogenase NAD-binding" evidence="8">
    <location>
        <begin position="12"/>
        <end position="185"/>
    </location>
</feature>
<dbReference type="RefSeq" id="WP_158341241.1">
    <property type="nucleotide sequence ID" value="NZ_CP029161.1"/>
</dbReference>
<dbReference type="GO" id="GO:0009051">
    <property type="term" value="P:pentose-phosphate shunt, oxidative branch"/>
    <property type="evidence" value="ECO:0007669"/>
    <property type="project" value="TreeGrafter"/>
</dbReference>
<dbReference type="InterPro" id="IPR022674">
    <property type="entry name" value="G6P_DH_NAD-bd"/>
</dbReference>
<keyword evidence="5 7" id="KW-0560">Oxidoreductase</keyword>
<feature type="binding site" evidence="7">
    <location>
        <position position="180"/>
    </location>
    <ligand>
        <name>substrate</name>
    </ligand>
</feature>
<dbReference type="EC" id="1.1.1.49" evidence="7"/>
<dbReference type="InterPro" id="IPR001282">
    <property type="entry name" value="G6P_DH"/>
</dbReference>
<organism evidence="10 11">
    <name type="scientific">Buchnera aphidicola</name>
    <name type="common">Melanaphis sacchari</name>
    <dbReference type="NCBI Taxonomy" id="2173854"/>
    <lineage>
        <taxon>Bacteria</taxon>
        <taxon>Pseudomonadati</taxon>
        <taxon>Pseudomonadota</taxon>
        <taxon>Gammaproteobacteria</taxon>
        <taxon>Enterobacterales</taxon>
        <taxon>Erwiniaceae</taxon>
        <taxon>Buchnera</taxon>
    </lineage>
</organism>
<feature type="binding site" evidence="7">
    <location>
        <position position="338"/>
    </location>
    <ligand>
        <name>substrate</name>
    </ligand>
</feature>
<feature type="binding site" evidence="7">
    <location>
        <position position="233"/>
    </location>
    <ligand>
        <name>substrate</name>
    </ligand>
</feature>
<evidence type="ECO:0000259" key="9">
    <source>
        <dbReference type="Pfam" id="PF02781"/>
    </source>
</evidence>
<dbReference type="GO" id="GO:0006006">
    <property type="term" value="P:glucose metabolic process"/>
    <property type="evidence" value="ECO:0007669"/>
    <property type="project" value="UniProtKB-KW"/>
</dbReference>
<comment type="catalytic activity">
    <reaction evidence="7">
        <text>D-glucose 6-phosphate + NADP(+) = 6-phospho-D-glucono-1,5-lactone + NADPH + H(+)</text>
        <dbReference type="Rhea" id="RHEA:15841"/>
        <dbReference type="ChEBI" id="CHEBI:15378"/>
        <dbReference type="ChEBI" id="CHEBI:57783"/>
        <dbReference type="ChEBI" id="CHEBI:57955"/>
        <dbReference type="ChEBI" id="CHEBI:58349"/>
        <dbReference type="ChEBI" id="CHEBI:61548"/>
        <dbReference type="EC" id="1.1.1.49"/>
    </reaction>
</comment>
<feature type="binding site" evidence="7">
    <location>
        <position position="49"/>
    </location>
    <ligand>
        <name>NADP(+)</name>
        <dbReference type="ChEBI" id="CHEBI:58349"/>
    </ligand>
</feature>
<evidence type="ECO:0000313" key="10">
    <source>
        <dbReference type="EMBL" id="AWH90470.1"/>
    </source>
</evidence>
<evidence type="ECO:0000256" key="7">
    <source>
        <dbReference type="HAMAP-Rule" id="MF_00966"/>
    </source>
</evidence>
<feature type="domain" description="Glucose-6-phosphate dehydrogenase C-terminal" evidence="9">
    <location>
        <begin position="188"/>
        <end position="488"/>
    </location>
</feature>
<feature type="binding site" evidence="7">
    <location>
        <position position="146"/>
    </location>
    <ligand>
        <name>NADP(+)</name>
        <dbReference type="ChEBI" id="CHEBI:58349"/>
    </ligand>
</feature>
<dbReference type="PANTHER" id="PTHR23429:SF0">
    <property type="entry name" value="GLUCOSE-6-PHOSPHATE 1-DEHYDROGENASE"/>
    <property type="match status" value="1"/>
</dbReference>
<keyword evidence="3 7" id="KW-0313">Glucose metabolism</keyword>
<feature type="active site" description="Proton acceptor" evidence="7">
    <location>
        <position position="238"/>
    </location>
</feature>
<protein>
    <recommendedName>
        <fullName evidence="7">Glucose-6-phosphate 1-dehydrogenase</fullName>
        <shortName evidence="7">G6PD</shortName>
        <ecNumber evidence="7">1.1.1.49</ecNumber>
    </recommendedName>
</protein>
<keyword evidence="6 7" id="KW-0119">Carbohydrate metabolism</keyword>
<comment type="function">
    <text evidence="7">Catalyzes the oxidation of glucose 6-phosphate to 6-phosphogluconolactone.</text>
</comment>
<dbReference type="Gene3D" id="3.40.50.720">
    <property type="entry name" value="NAD(P)-binding Rossmann-like Domain"/>
    <property type="match status" value="1"/>
</dbReference>
<dbReference type="Proteomes" id="UP000244884">
    <property type="component" value="Chromosome"/>
</dbReference>
<evidence type="ECO:0000256" key="5">
    <source>
        <dbReference type="ARBA" id="ARBA00023002"/>
    </source>
</evidence>
<feature type="binding site" evidence="7">
    <location>
        <position position="176"/>
    </location>
    <ligand>
        <name>substrate</name>
    </ligand>
</feature>
<evidence type="ECO:0000256" key="1">
    <source>
        <dbReference type="ARBA" id="ARBA00004937"/>
    </source>
</evidence>
<feature type="binding site" evidence="7">
    <location>
        <position position="343"/>
    </location>
    <ligand>
        <name>substrate</name>
    </ligand>
</feature>
<feature type="binding site" evidence="7">
    <location>
        <position position="214"/>
    </location>
    <ligand>
        <name>substrate</name>
    </ligand>
</feature>
<evidence type="ECO:0000256" key="2">
    <source>
        <dbReference type="ARBA" id="ARBA00009975"/>
    </source>
</evidence>
<evidence type="ECO:0000259" key="8">
    <source>
        <dbReference type="Pfam" id="PF00479"/>
    </source>
</evidence>
<dbReference type="PROSITE" id="PS00069">
    <property type="entry name" value="G6P_DEHYDROGENASE"/>
    <property type="match status" value="1"/>
</dbReference>
<evidence type="ECO:0000313" key="11">
    <source>
        <dbReference type="Proteomes" id="UP000244884"/>
    </source>
</evidence>
<comment type="caution">
    <text evidence="7">Lacks conserved residue(s) required for the propagation of feature annotation.</text>
</comment>
<comment type="pathway">
    <text evidence="1 7">Carbohydrate degradation; pentose phosphate pathway; D-ribulose 5-phosphate from D-glucose 6-phosphate (oxidative stage): step 1/3.</text>
</comment>
<reference evidence="10 11" key="1">
    <citation type="submission" date="2018-04" db="EMBL/GenBank/DDBJ databases">
        <title>Genome sequence of Buchnera aphidicola from Melaphis sacchari.</title>
        <authorList>
            <person name="Geib S.M."/>
            <person name="Palmer N.A."/>
            <person name="Sattler S.E."/>
            <person name="Sarath G."/>
        </authorList>
    </citation>
    <scope>NUCLEOTIDE SEQUENCE [LARGE SCALE GENOMIC DNA]</scope>
    <source>
        <strain evidence="10 11">LSU</strain>
    </source>
</reference>
<dbReference type="InterPro" id="IPR036291">
    <property type="entry name" value="NAD(P)-bd_dom_sf"/>
</dbReference>
<keyword evidence="4 7" id="KW-0521">NADP</keyword>
<proteinExistence type="inferred from homology"/>
<dbReference type="NCBIfam" id="TIGR00871">
    <property type="entry name" value="zwf"/>
    <property type="match status" value="1"/>
</dbReference>
<evidence type="ECO:0000256" key="4">
    <source>
        <dbReference type="ARBA" id="ARBA00022857"/>
    </source>
</evidence>
<dbReference type="SUPFAM" id="SSF51735">
    <property type="entry name" value="NAD(P)-binding Rossmann-fold domains"/>
    <property type="match status" value="1"/>
</dbReference>
<dbReference type="AlphaFoldDB" id="A0A2U8DF72"/>
<gene>
    <name evidence="7 10" type="primary">zwf</name>
    <name evidence="10" type="ORF">DD681_01430</name>
</gene>
<dbReference type="EMBL" id="CP029161">
    <property type="protein sequence ID" value="AWH90470.1"/>
    <property type="molecule type" value="Genomic_DNA"/>
</dbReference>
<dbReference type="PANTHER" id="PTHR23429">
    <property type="entry name" value="GLUCOSE-6-PHOSPHATE 1-DEHYDROGENASE G6PD"/>
    <property type="match status" value="1"/>
</dbReference>
<dbReference type="InterPro" id="IPR019796">
    <property type="entry name" value="G6P_DH_AS"/>
</dbReference>
<evidence type="ECO:0000256" key="6">
    <source>
        <dbReference type="ARBA" id="ARBA00023277"/>
    </source>
</evidence>
<dbReference type="InterPro" id="IPR022675">
    <property type="entry name" value="G6P_DH_C"/>
</dbReference>
<dbReference type="Pfam" id="PF02781">
    <property type="entry name" value="G6PD_C"/>
    <property type="match status" value="1"/>
</dbReference>
<dbReference type="Gene3D" id="3.30.360.10">
    <property type="entry name" value="Dihydrodipicolinate Reductase, domain 2"/>
    <property type="match status" value="1"/>
</dbReference>
<dbReference type="Pfam" id="PF00479">
    <property type="entry name" value="G6PD_N"/>
    <property type="match status" value="1"/>
</dbReference>
<dbReference type="HAMAP" id="MF_00966">
    <property type="entry name" value="G6PD"/>
    <property type="match status" value="1"/>
</dbReference>
<dbReference type="GO" id="GO:0005829">
    <property type="term" value="C:cytosol"/>
    <property type="evidence" value="ECO:0007669"/>
    <property type="project" value="TreeGrafter"/>
</dbReference>
<dbReference type="PRINTS" id="PR00079">
    <property type="entry name" value="G6PDHDRGNASE"/>
</dbReference>
<name>A0A2U8DF72_9GAMM</name>
<dbReference type="UniPathway" id="UPA00115">
    <property type="reaction ID" value="UER00408"/>
</dbReference>
<dbReference type="SUPFAM" id="SSF55347">
    <property type="entry name" value="Glyceraldehyde-3-phosphate dehydrogenase-like, C-terminal domain"/>
    <property type="match status" value="1"/>
</dbReference>
<dbReference type="GO" id="GO:0004345">
    <property type="term" value="F:glucose-6-phosphate dehydrogenase activity"/>
    <property type="evidence" value="ECO:0007669"/>
    <property type="project" value="UniProtKB-UniRule"/>
</dbReference>
<dbReference type="GO" id="GO:0050661">
    <property type="term" value="F:NADP binding"/>
    <property type="evidence" value="ECO:0007669"/>
    <property type="project" value="UniProtKB-UniRule"/>
</dbReference>
<dbReference type="OrthoDB" id="9802739at2"/>
<evidence type="ECO:0000256" key="3">
    <source>
        <dbReference type="ARBA" id="ARBA00022526"/>
    </source>
</evidence>
<sequence length="493" mass="57830">MITNINQACDLIIFGTKGDLAKRKLLPALYKLEKYERMHPDTRIIGAGRADWTQEKYIDMVREAIKNFLNEKMKDNIWKKLRLRLVFFNIDVYKEKYFLELKNIINQKKNIAIYYCAVPPSTFNAIFTGLGKAHLNSYPSRIILEKPLGTCLKTSKKINNQIAKYFLESQIFRIDHYLGKESILNLLSLRFANSFFFHNWNHKIIDHIQITVSEEVGIENRWNYFDQMGQTRDMVQNHLLQILTIIAMNQPNDLTSESIRCEKLKILKALDPINEKNINIQSIRGQYTSGIVNGKKVVSYLEENGANIDSLTETFVALKVNIINKKWSGVPFYLRTGKRLARKYSEIVVVFKDIPKNLFKKFNKDLLPNKLIIRLEPNESIKINFLNKIPGINEKYKLKNDEMEFNYSKILDSKNLVGAYERLLLESMKGTQSLFVCRDEIEEAWNWIDPIISYWKISNKNNLQLYASGTWGPKNLDSIMTRDDRFWNKFNYK</sequence>
<feature type="binding site" evidence="7">
    <location>
        <begin position="91"/>
        <end position="92"/>
    </location>
    <ligand>
        <name>NADP(+)</name>
        <dbReference type="ChEBI" id="CHEBI:58349"/>
    </ligand>
</feature>